<evidence type="ECO:0000256" key="1">
    <source>
        <dbReference type="ARBA" id="ARBA00005397"/>
    </source>
</evidence>
<sequence length="182" mass="21176">MQIERLGTGQYKVFISAEELEERNISSHELEEDQTGWHDNFYDLLEEACDSLGVQTSQNVSVELYSLQPHGIFLILTLLEDELNEAWVDSSKYKSGIFKFTNFEDVVDLSKRFPLVEQVDSSLYAMQDKYWLVFRCSEANVGLYSLISEYGEPTSITQYVLNEYGKSILKDNAFKILKYWFK</sequence>
<dbReference type="EMBL" id="BAAADJ010000064">
    <property type="protein sequence ID" value="GAA0347230.1"/>
    <property type="molecule type" value="Genomic_DNA"/>
</dbReference>
<evidence type="ECO:0000313" key="5">
    <source>
        <dbReference type="Proteomes" id="UP001500782"/>
    </source>
</evidence>
<organism evidence="4 5">
    <name type="scientific">Bacillus carboniphilus</name>
    <dbReference type="NCBI Taxonomy" id="86663"/>
    <lineage>
        <taxon>Bacteria</taxon>
        <taxon>Bacillati</taxon>
        <taxon>Bacillota</taxon>
        <taxon>Bacilli</taxon>
        <taxon>Bacillales</taxon>
        <taxon>Bacillaceae</taxon>
        <taxon>Bacillus</taxon>
    </lineage>
</organism>
<dbReference type="PANTHER" id="PTHR39161">
    <property type="entry name" value="ADAPTER PROTEIN MECA"/>
    <property type="match status" value="1"/>
</dbReference>
<reference evidence="5" key="1">
    <citation type="journal article" date="2019" name="Int. J. Syst. Evol. Microbiol.">
        <title>The Global Catalogue of Microorganisms (GCM) 10K type strain sequencing project: providing services to taxonomists for standard genome sequencing and annotation.</title>
        <authorList>
            <consortium name="The Broad Institute Genomics Platform"/>
            <consortium name="The Broad Institute Genome Sequencing Center for Infectious Disease"/>
            <person name="Wu L."/>
            <person name="Ma J."/>
        </authorList>
    </citation>
    <scope>NUCLEOTIDE SEQUENCE [LARGE SCALE GENOMIC DNA]</scope>
    <source>
        <strain evidence="5">JCM 9731</strain>
    </source>
</reference>
<dbReference type="Pfam" id="PF05389">
    <property type="entry name" value="MecA"/>
    <property type="match status" value="2"/>
</dbReference>
<dbReference type="PANTHER" id="PTHR39161:SF1">
    <property type="entry name" value="ADAPTER PROTEIN MECA 1"/>
    <property type="match status" value="1"/>
</dbReference>
<comment type="caution">
    <text evidence="4">The sequence shown here is derived from an EMBL/GenBank/DDBJ whole genome shotgun (WGS) entry which is preliminary data.</text>
</comment>
<dbReference type="InterPro" id="IPR038471">
    <property type="entry name" value="MecA_C_sf"/>
</dbReference>
<comment type="similarity">
    <text evidence="1">Belongs to the MecA family.</text>
</comment>
<evidence type="ECO:0000256" key="3">
    <source>
        <dbReference type="ARBA" id="ARBA00023287"/>
    </source>
</evidence>
<comment type="subunit">
    <text evidence="2">Homodimer.</text>
</comment>
<dbReference type="Proteomes" id="UP001500782">
    <property type="component" value="Unassembled WGS sequence"/>
</dbReference>
<keyword evidence="5" id="KW-1185">Reference proteome</keyword>
<proteinExistence type="inferred from homology"/>
<dbReference type="RefSeq" id="WP_343803827.1">
    <property type="nucleotide sequence ID" value="NZ_BAAADJ010000064.1"/>
</dbReference>
<keyword evidence="3" id="KW-0178">Competence</keyword>
<dbReference type="InterPro" id="IPR008681">
    <property type="entry name" value="Neg-reg_MecA"/>
</dbReference>
<evidence type="ECO:0000256" key="2">
    <source>
        <dbReference type="ARBA" id="ARBA00011738"/>
    </source>
</evidence>
<evidence type="ECO:0000313" key="4">
    <source>
        <dbReference type="EMBL" id="GAA0347230.1"/>
    </source>
</evidence>
<protein>
    <submittedName>
        <fullName evidence="4">Uncharacterized protein</fullName>
    </submittedName>
</protein>
<gene>
    <name evidence="4" type="ORF">GCM10008967_42020</name>
</gene>
<accession>A0ABP3GLF3</accession>
<dbReference type="Gene3D" id="3.30.70.1950">
    <property type="match status" value="1"/>
</dbReference>
<name>A0ABP3GLF3_9BACI</name>